<gene>
    <name evidence="1" type="ORF">CBF35_13850</name>
</gene>
<reference evidence="1 2" key="1">
    <citation type="submission" date="2017-05" db="EMBL/GenBank/DDBJ databases">
        <title>Vagococcus spp. assemblies.</title>
        <authorList>
            <person name="Gulvik C.A."/>
        </authorList>
    </citation>
    <scope>NUCLEOTIDE SEQUENCE [LARGE SCALE GENOMIC DNA]</scope>
    <source>
        <strain evidence="1 2">NCFB 2777</strain>
    </source>
</reference>
<dbReference type="RefSeq" id="WP_126782168.1">
    <property type="nucleotide sequence ID" value="NZ_NGJU01000027.1"/>
</dbReference>
<accession>A0A429ZDD2</accession>
<dbReference type="Proteomes" id="UP000287239">
    <property type="component" value="Unassembled WGS sequence"/>
</dbReference>
<dbReference type="EMBL" id="NGJU01000027">
    <property type="protein sequence ID" value="RST91718.1"/>
    <property type="molecule type" value="Genomic_DNA"/>
</dbReference>
<protein>
    <submittedName>
        <fullName evidence="1">Uncharacterized protein</fullName>
    </submittedName>
</protein>
<keyword evidence="2" id="KW-1185">Reference proteome</keyword>
<dbReference type="AlphaFoldDB" id="A0A429ZDD2"/>
<name>A0A429ZDD2_9ENTE</name>
<dbReference type="GeneID" id="98569428"/>
<evidence type="ECO:0000313" key="2">
    <source>
        <dbReference type="Proteomes" id="UP000287239"/>
    </source>
</evidence>
<proteinExistence type="predicted"/>
<organism evidence="1 2">
    <name type="scientific">Vagococcus salmoninarum</name>
    <dbReference type="NCBI Taxonomy" id="2739"/>
    <lineage>
        <taxon>Bacteria</taxon>
        <taxon>Bacillati</taxon>
        <taxon>Bacillota</taxon>
        <taxon>Bacilli</taxon>
        <taxon>Lactobacillales</taxon>
        <taxon>Enterococcaceae</taxon>
        <taxon>Vagococcus</taxon>
    </lineage>
</organism>
<sequence length="84" mass="10221">MENFNAREVGHQYVTNLLERENQGEWVWYHCYHYFSKVRYQKLTATDYNMLSLHLSVYLAEEKMYHGHLLFCKTVIKVTDRELS</sequence>
<comment type="caution">
    <text evidence="1">The sequence shown here is derived from an EMBL/GenBank/DDBJ whole genome shotgun (WGS) entry which is preliminary data.</text>
</comment>
<evidence type="ECO:0000313" key="1">
    <source>
        <dbReference type="EMBL" id="RST91718.1"/>
    </source>
</evidence>